<sequence length="214" mass="24481">MLDLNLNPNAMVPLQDRATENLGCCCFKKGYLSVKLDIPKTGFVCGETVPINLHIVNKSSVNVTQVTAKIIQRCTFISYWNEPTFNFTEIREVTRGEIRRTSNTVRKQTRPLTVKPGKEHKMALELRLPSVTPTINQFSPFIKAQYYVYVRVNTSTTFDSSVDYETSILIGTVPIHQYPPPSYYHTYNGTSRMMNFLDPSRFTVKKFPIKTGRI</sequence>
<dbReference type="InterPro" id="IPR014752">
    <property type="entry name" value="Arrestin-like_C"/>
</dbReference>
<reference evidence="3" key="1">
    <citation type="submission" date="2017-10" db="EMBL/GenBank/DDBJ databases">
        <title>Rapid genome shrinkage in a self-fertile nematode reveals novel sperm competition proteins.</title>
        <authorList>
            <person name="Yin D."/>
            <person name="Schwarz E.M."/>
            <person name="Thomas C.G."/>
            <person name="Felde R.L."/>
            <person name="Korf I.F."/>
            <person name="Cutter A.D."/>
            <person name="Schartner C.M."/>
            <person name="Ralston E.J."/>
            <person name="Meyer B.J."/>
            <person name="Haag E.S."/>
        </authorList>
    </citation>
    <scope>NUCLEOTIDE SEQUENCE [LARGE SCALE GENOMIC DNA]</scope>
    <source>
        <strain evidence="3">JU1422</strain>
    </source>
</reference>
<dbReference type="SMART" id="SM01017">
    <property type="entry name" value="Arrestin_C"/>
    <property type="match status" value="1"/>
</dbReference>
<protein>
    <recommendedName>
        <fullName evidence="1">Arrestin C-terminal-like domain-containing protein</fullName>
    </recommendedName>
</protein>
<dbReference type="PANTHER" id="PTHR11188">
    <property type="entry name" value="ARRESTIN DOMAIN CONTAINING PROTEIN"/>
    <property type="match status" value="1"/>
</dbReference>
<proteinExistence type="predicted"/>
<dbReference type="InterPro" id="IPR011022">
    <property type="entry name" value="Arrestin_C-like"/>
</dbReference>
<keyword evidence="3" id="KW-1185">Reference proteome</keyword>
<name>A0A2G5V5W6_9PELO</name>
<dbReference type="EMBL" id="PDUG01000002">
    <property type="protein sequence ID" value="PIC47188.1"/>
    <property type="molecule type" value="Genomic_DNA"/>
</dbReference>
<dbReference type="Proteomes" id="UP000230233">
    <property type="component" value="Chromosome II"/>
</dbReference>
<evidence type="ECO:0000313" key="3">
    <source>
        <dbReference type="Proteomes" id="UP000230233"/>
    </source>
</evidence>
<organism evidence="2 3">
    <name type="scientific">Caenorhabditis nigoni</name>
    <dbReference type="NCBI Taxonomy" id="1611254"/>
    <lineage>
        <taxon>Eukaryota</taxon>
        <taxon>Metazoa</taxon>
        <taxon>Ecdysozoa</taxon>
        <taxon>Nematoda</taxon>
        <taxon>Chromadorea</taxon>
        <taxon>Rhabditida</taxon>
        <taxon>Rhabditina</taxon>
        <taxon>Rhabditomorpha</taxon>
        <taxon>Rhabditoidea</taxon>
        <taxon>Rhabditidae</taxon>
        <taxon>Peloderinae</taxon>
        <taxon>Caenorhabditis</taxon>
    </lineage>
</organism>
<gene>
    <name evidence="2" type="primary">Cnig_chr_II.g6625</name>
    <name evidence="2" type="ORF">B9Z55_006625</name>
</gene>
<dbReference type="InterPro" id="IPR050357">
    <property type="entry name" value="Arrestin_domain-protein"/>
</dbReference>
<evidence type="ECO:0000259" key="1">
    <source>
        <dbReference type="SMART" id="SM01017"/>
    </source>
</evidence>
<dbReference type="STRING" id="1611254.A0A2G5V5W6"/>
<dbReference type="InterPro" id="IPR014756">
    <property type="entry name" value="Ig_E-set"/>
</dbReference>
<evidence type="ECO:0000313" key="2">
    <source>
        <dbReference type="EMBL" id="PIC47188.1"/>
    </source>
</evidence>
<dbReference type="PANTHER" id="PTHR11188:SF155">
    <property type="entry name" value="ARRESTIN C-TERMINAL-LIKE DOMAIN-CONTAINING PROTEIN"/>
    <property type="match status" value="1"/>
</dbReference>
<dbReference type="AlphaFoldDB" id="A0A2G5V5W6"/>
<dbReference type="Pfam" id="PF02752">
    <property type="entry name" value="Arrestin_C"/>
    <property type="match status" value="1"/>
</dbReference>
<comment type="caution">
    <text evidence="2">The sequence shown here is derived from an EMBL/GenBank/DDBJ whole genome shotgun (WGS) entry which is preliminary data.</text>
</comment>
<dbReference type="GO" id="GO:0005737">
    <property type="term" value="C:cytoplasm"/>
    <property type="evidence" value="ECO:0007669"/>
    <property type="project" value="TreeGrafter"/>
</dbReference>
<feature type="domain" description="Arrestin C-terminal-like" evidence="1">
    <location>
        <begin position="28"/>
        <end position="175"/>
    </location>
</feature>
<dbReference type="OrthoDB" id="2333384at2759"/>
<dbReference type="SUPFAM" id="SSF81296">
    <property type="entry name" value="E set domains"/>
    <property type="match status" value="1"/>
</dbReference>
<accession>A0A2G5V5W6</accession>
<dbReference type="GO" id="GO:0015031">
    <property type="term" value="P:protein transport"/>
    <property type="evidence" value="ECO:0007669"/>
    <property type="project" value="TreeGrafter"/>
</dbReference>
<dbReference type="Gene3D" id="2.60.40.640">
    <property type="match status" value="1"/>
</dbReference>